<dbReference type="AlphaFoldDB" id="A0A6C0GJC6"/>
<dbReference type="KEGG" id="rhoz:GXP67_14630"/>
<keyword evidence="3" id="KW-1185">Reference proteome</keyword>
<feature type="coiled-coil region" evidence="1">
    <location>
        <begin position="69"/>
        <end position="96"/>
    </location>
</feature>
<evidence type="ECO:0000313" key="3">
    <source>
        <dbReference type="Proteomes" id="UP000480178"/>
    </source>
</evidence>
<accession>A0A6C0GJC6</accession>
<gene>
    <name evidence="2" type="ORF">GXP67_14630</name>
</gene>
<dbReference type="Proteomes" id="UP000480178">
    <property type="component" value="Chromosome"/>
</dbReference>
<dbReference type="SUPFAM" id="SSF46955">
    <property type="entry name" value="Putative DNA-binding domain"/>
    <property type="match status" value="1"/>
</dbReference>
<dbReference type="EMBL" id="CP048222">
    <property type="protein sequence ID" value="QHT67783.1"/>
    <property type="molecule type" value="Genomic_DNA"/>
</dbReference>
<keyword evidence="1" id="KW-0175">Coiled coil</keyword>
<proteinExistence type="predicted"/>
<protein>
    <recommendedName>
        <fullName evidence="4">MerR family transcriptional regulator</fullName>
    </recommendedName>
</protein>
<dbReference type="Gene3D" id="1.10.1660.10">
    <property type="match status" value="1"/>
</dbReference>
<dbReference type="RefSeq" id="WP_162443805.1">
    <property type="nucleotide sequence ID" value="NZ_CP048222.1"/>
</dbReference>
<dbReference type="InterPro" id="IPR009061">
    <property type="entry name" value="DNA-bd_dom_put_sf"/>
</dbReference>
<organism evidence="2 3">
    <name type="scientific">Rhodocytophaga rosea</name>
    <dbReference type="NCBI Taxonomy" id="2704465"/>
    <lineage>
        <taxon>Bacteria</taxon>
        <taxon>Pseudomonadati</taxon>
        <taxon>Bacteroidota</taxon>
        <taxon>Cytophagia</taxon>
        <taxon>Cytophagales</taxon>
        <taxon>Rhodocytophagaceae</taxon>
        <taxon>Rhodocytophaga</taxon>
    </lineage>
</organism>
<sequence>MAHYISIREFSTLHGVEVALIHEFAEFGLVQTHFQQNLECLIADDIAHVRRLIRLYQDLGINKEGIDIILSMREQILSLREELESLRYKAQRLEQERHQRLTDFPSVQGLIIDLDE</sequence>
<evidence type="ECO:0008006" key="4">
    <source>
        <dbReference type="Google" id="ProtNLM"/>
    </source>
</evidence>
<reference evidence="2 3" key="1">
    <citation type="submission" date="2020-01" db="EMBL/GenBank/DDBJ databases">
        <authorList>
            <person name="Kim M.K."/>
        </authorList>
    </citation>
    <scope>NUCLEOTIDE SEQUENCE [LARGE SCALE GENOMIC DNA]</scope>
    <source>
        <strain evidence="2 3">172606-1</strain>
    </source>
</reference>
<evidence type="ECO:0000256" key="1">
    <source>
        <dbReference type="SAM" id="Coils"/>
    </source>
</evidence>
<name>A0A6C0GJC6_9BACT</name>
<dbReference type="Pfam" id="PF13591">
    <property type="entry name" value="MerR_2"/>
    <property type="match status" value="1"/>
</dbReference>
<evidence type="ECO:0000313" key="2">
    <source>
        <dbReference type="EMBL" id="QHT67783.1"/>
    </source>
</evidence>